<evidence type="ECO:0000256" key="20">
    <source>
        <dbReference type="SAM" id="MobiDB-lite"/>
    </source>
</evidence>
<evidence type="ECO:0000256" key="15">
    <source>
        <dbReference type="ARBA" id="ARBA00059916"/>
    </source>
</evidence>
<dbReference type="InterPro" id="IPR002067">
    <property type="entry name" value="MCP"/>
</dbReference>
<keyword evidence="4 19" id="KW-0812">Transmembrane</keyword>
<dbReference type="PANTHER" id="PTHR45678:SF9">
    <property type="entry name" value="CALCIUM-BINDING MITOCHONDRIAL CARRIER PROTEIN ARALAR1"/>
    <property type="match status" value="1"/>
</dbReference>
<dbReference type="PROSITE" id="PS50089">
    <property type="entry name" value="ZF_RING_2"/>
    <property type="match status" value="1"/>
</dbReference>
<evidence type="ECO:0000256" key="19">
    <source>
        <dbReference type="PROSITE-ProRule" id="PRU00282"/>
    </source>
</evidence>
<feature type="region of interest" description="Disordered" evidence="20">
    <location>
        <begin position="1"/>
        <end position="39"/>
    </location>
</feature>
<evidence type="ECO:0000256" key="18">
    <source>
        <dbReference type="PROSITE-ProRule" id="PRU00175"/>
    </source>
</evidence>
<evidence type="ECO:0000256" key="9">
    <source>
        <dbReference type="ARBA" id="ARBA00022833"/>
    </source>
</evidence>
<gene>
    <name evidence="23" type="ORF">ALEPTO_LOCUS5072</name>
</gene>
<dbReference type="Gene3D" id="1.50.40.10">
    <property type="entry name" value="Mitochondrial carrier domain"/>
    <property type="match status" value="1"/>
</dbReference>
<evidence type="ECO:0000313" key="23">
    <source>
        <dbReference type="EMBL" id="CAG8533847.1"/>
    </source>
</evidence>
<dbReference type="InterPro" id="IPR015877">
    <property type="entry name" value="MAT1_centre"/>
</dbReference>
<comment type="caution">
    <text evidence="23">The sequence shown here is derived from an EMBL/GenBank/DDBJ whole genome shotgun (WGS) entry which is preliminary data.</text>
</comment>
<name>A0A9N9FG80_9GLOM</name>
<evidence type="ECO:0000256" key="12">
    <source>
        <dbReference type="ARBA" id="ARBA00023128"/>
    </source>
</evidence>
<keyword evidence="12" id="KW-0496">Mitochondrion</keyword>
<dbReference type="InterPro" id="IPR013083">
    <property type="entry name" value="Znf_RING/FYVE/PHD"/>
</dbReference>
<dbReference type="SUPFAM" id="SSF103506">
    <property type="entry name" value="Mitochondrial carrier"/>
    <property type="match status" value="1"/>
</dbReference>
<evidence type="ECO:0000256" key="3">
    <source>
        <dbReference type="ARBA" id="ARBA00022448"/>
    </source>
</evidence>
<dbReference type="OrthoDB" id="2161at2759"/>
<dbReference type="Pfam" id="PF25811">
    <property type="entry name" value="CAK-anch_MAT1"/>
    <property type="match status" value="1"/>
</dbReference>
<dbReference type="GO" id="GO:0015183">
    <property type="term" value="F:L-aspartate transmembrane transporter activity"/>
    <property type="evidence" value="ECO:0007669"/>
    <property type="project" value="TreeGrafter"/>
</dbReference>
<keyword evidence="8" id="KW-0999">Mitochondrion inner membrane</keyword>
<dbReference type="InterPro" id="IPR017907">
    <property type="entry name" value="Znf_RING_CS"/>
</dbReference>
<evidence type="ECO:0000313" key="24">
    <source>
        <dbReference type="Proteomes" id="UP000789508"/>
    </source>
</evidence>
<keyword evidence="7 18" id="KW-0863">Zinc-finger</keyword>
<keyword evidence="3" id="KW-0813">Transport</keyword>
<comment type="similarity">
    <text evidence="2">Belongs to the mitochondrial carrier (TC 2.A.29) family.</text>
</comment>
<accession>A0A9N9FG80</accession>
<dbReference type="Pfam" id="PF06391">
    <property type="entry name" value="MAT1"/>
    <property type="match status" value="1"/>
</dbReference>
<dbReference type="PROSITE" id="PS50222">
    <property type="entry name" value="EF_HAND_2"/>
    <property type="match status" value="3"/>
</dbReference>
<dbReference type="EMBL" id="CAJVPS010001326">
    <property type="protein sequence ID" value="CAG8533847.1"/>
    <property type="molecule type" value="Genomic_DNA"/>
</dbReference>
<evidence type="ECO:0000256" key="16">
    <source>
        <dbReference type="ARBA" id="ARBA00073787"/>
    </source>
</evidence>
<evidence type="ECO:0000256" key="4">
    <source>
        <dbReference type="ARBA" id="ARBA00022692"/>
    </source>
</evidence>
<feature type="compositionally biased region" description="Low complexity" evidence="20">
    <location>
        <begin position="1"/>
        <end position="20"/>
    </location>
</feature>
<dbReference type="FunFam" id="1.50.40.10:FF:000004">
    <property type="entry name" value="Calcium-binding mitochondrial carrier protein Aralar1"/>
    <property type="match status" value="1"/>
</dbReference>
<keyword evidence="5" id="KW-0479">Metal-binding</keyword>
<dbReference type="GO" id="GO:0005313">
    <property type="term" value="F:L-glutamate transmembrane transporter activity"/>
    <property type="evidence" value="ECO:0007669"/>
    <property type="project" value="TreeGrafter"/>
</dbReference>
<dbReference type="PROSITE" id="PS50920">
    <property type="entry name" value="SOLCAR"/>
    <property type="match status" value="3"/>
</dbReference>
<dbReference type="SMART" id="SM00054">
    <property type="entry name" value="EFh"/>
    <property type="match status" value="4"/>
</dbReference>
<evidence type="ECO:0000256" key="8">
    <source>
        <dbReference type="ARBA" id="ARBA00022792"/>
    </source>
</evidence>
<dbReference type="Pfam" id="PF13833">
    <property type="entry name" value="EF-hand_8"/>
    <property type="match status" value="2"/>
</dbReference>
<dbReference type="InterPro" id="IPR023395">
    <property type="entry name" value="MCP_dom_sf"/>
</dbReference>
<evidence type="ECO:0000256" key="17">
    <source>
        <dbReference type="ARBA" id="ARBA00082232"/>
    </source>
</evidence>
<keyword evidence="11" id="KW-1133">Transmembrane helix</keyword>
<evidence type="ECO:0000256" key="7">
    <source>
        <dbReference type="ARBA" id="ARBA00022771"/>
    </source>
</evidence>
<dbReference type="Pfam" id="PF00153">
    <property type="entry name" value="Mito_carr"/>
    <property type="match status" value="3"/>
</dbReference>
<keyword evidence="13 19" id="KW-0472">Membrane</keyword>
<evidence type="ECO:0000259" key="21">
    <source>
        <dbReference type="PROSITE" id="PS50089"/>
    </source>
</evidence>
<dbReference type="PRINTS" id="PR00926">
    <property type="entry name" value="MITOCARRIER"/>
</dbReference>
<feature type="domain" description="EF-hand" evidence="22">
    <location>
        <begin position="396"/>
        <end position="431"/>
    </location>
</feature>
<protein>
    <recommendedName>
        <fullName evidence="16">Mitochondrial aspartate-glutamate transporter AGC1</fullName>
    </recommendedName>
    <alternativeName>
        <fullName evidence="17">Aspartate-glutamate carrier 1</fullName>
    </alternativeName>
</protein>
<dbReference type="SMART" id="SM00184">
    <property type="entry name" value="RING"/>
    <property type="match status" value="1"/>
</dbReference>
<comment type="function">
    <text evidence="15">Calcium-dependent mitochondrial aspartate and glutamate carrier. Transport of glutamate in mitochondria is required for mitochondrial transamination reactions and ornithine synthesis. Plays also a role in malate-aspartate NADH shuttle, which is critical for growth on acetate and fatty acids.</text>
</comment>
<feature type="repeat" description="Solcar" evidence="19">
    <location>
        <begin position="833"/>
        <end position="921"/>
    </location>
</feature>
<dbReference type="AlphaFoldDB" id="A0A9N9FG80"/>
<keyword evidence="9" id="KW-0862">Zinc</keyword>
<dbReference type="Gene3D" id="1.10.238.10">
    <property type="entry name" value="EF-hand"/>
    <property type="match status" value="2"/>
</dbReference>
<evidence type="ECO:0000256" key="13">
    <source>
        <dbReference type="ARBA" id="ARBA00023136"/>
    </source>
</evidence>
<dbReference type="GO" id="GO:0008270">
    <property type="term" value="F:zinc ion binding"/>
    <property type="evidence" value="ECO:0007669"/>
    <property type="project" value="UniProtKB-KW"/>
</dbReference>
<dbReference type="InterPro" id="IPR001841">
    <property type="entry name" value="Znf_RING"/>
</dbReference>
<dbReference type="InterPro" id="IPR002048">
    <property type="entry name" value="EF_hand_dom"/>
</dbReference>
<keyword evidence="6" id="KW-0677">Repeat</keyword>
<dbReference type="SUPFAM" id="SSF47473">
    <property type="entry name" value="EF-hand"/>
    <property type="match status" value="2"/>
</dbReference>
<dbReference type="InterPro" id="IPR051028">
    <property type="entry name" value="Mito_Solute_Carrier"/>
</dbReference>
<dbReference type="Gene3D" id="3.30.40.10">
    <property type="entry name" value="Zinc/RING finger domain, C3HC4 (zinc finger)"/>
    <property type="match status" value="1"/>
</dbReference>
<sequence>MSSTKTLTSISATSSNSSRTMLGSAGITKSSGSENEDTCPVCKNSRYLSPNMVLYVSECYHKMCEGCVNRTFANGAPVCLECGKAVKRINFKLPTFGDLLVEKEVTQRKWVASQILKRREDFDTLREFNDYEEIIEDFEEQQLKLAQKNDAIDILATLKGDAKALLAEQKAANDRRKNNSSSLQIPILPSLDSGVGVYSNEQEVSDDFPMELDPTSSPYEDVRLYTHKEKYNDIYTEINDKLKAGGFSIKFVHERALQEAFSGLFLPPLIAKDEDAKTGRESKDSQMNFFHTIQAAESLESAHPKVSSTLDLLRKTPTKEEVLEQQKRVFEKFASIDKDGQKYMTQDDFIAAIAPDEDYKKIQKEQFAILFRVADSDRKGLVSFQDFVVFENLLSKPDADYEIAFRLFDINGTGKISFDHFKEVLSANLGPDSVPFDYNCDWLNLYVGVDGKKHDLTYNEFSQLLKGIQGERLRQEFKYYDKDRIGFISPDAFKKIILSIARHKLSDFLLEQLPTLCNVSAGNKISYANVVAFYNVVKQMDMVERIALKAISQSSDGRITKNDFLNTAAKSTRFSLFTPLEVDIIFHFAGLGNPSGRLGLRDFAQLLDAKWQRPAQVKKIVAVPTKEHEGIWWGILHQIYSFTLGAIAGSFGATAVYPIDLVKTRMQNQRSKVVGELLYRNSIDCFKKVVKNEGVLGLYSGLGPQLVGVAPEKAIKLTVNDFVRGLRKDPKTGEITLASEIFAGAAAGGCQVIFTNPLEIVKIRLQVQGEYLKMNVDAPRRSAIWIVKHLGIVGLYKGASACLLRDIPFSGIYFPAYAHLKKDVFKERPDKKLSITELLLAGAIAGMPAAYFTTPADVIKTRLQVEARTGETVYNGILDAARKIYHEEGLKAFFKGGPARVLRSSPQFGATLMAYEVLQRWLPWGSTEEQVGKAVGSVVETGDLGYLRSRNALKILLDLDYKFGVSPKSLPTPAQQPA</sequence>
<dbReference type="GO" id="GO:0005743">
    <property type="term" value="C:mitochondrial inner membrane"/>
    <property type="evidence" value="ECO:0007669"/>
    <property type="project" value="UniProtKB-SubCell"/>
</dbReference>
<proteinExistence type="inferred from homology"/>
<keyword evidence="10" id="KW-0106">Calcium</keyword>
<evidence type="ECO:0000256" key="5">
    <source>
        <dbReference type="ARBA" id="ARBA00022723"/>
    </source>
</evidence>
<feature type="domain" description="RING-type" evidence="21">
    <location>
        <begin position="39"/>
        <end position="82"/>
    </location>
</feature>
<feature type="repeat" description="Solcar" evidence="19">
    <location>
        <begin position="636"/>
        <end position="726"/>
    </location>
</feature>
<dbReference type="InterPro" id="IPR011992">
    <property type="entry name" value="EF-hand-dom_pair"/>
</dbReference>
<evidence type="ECO:0000256" key="2">
    <source>
        <dbReference type="ARBA" id="ARBA00006375"/>
    </source>
</evidence>
<dbReference type="InterPro" id="IPR057657">
    <property type="entry name" value="MAT1_CAK-anch"/>
</dbReference>
<dbReference type="PANTHER" id="PTHR45678">
    <property type="entry name" value="MITOCHONDRIAL 2-OXODICARBOXYLATE CARRIER 1-RELATED"/>
    <property type="match status" value="1"/>
</dbReference>
<evidence type="ECO:0000256" key="6">
    <source>
        <dbReference type="ARBA" id="ARBA00022737"/>
    </source>
</evidence>
<feature type="repeat" description="Solcar" evidence="19">
    <location>
        <begin position="735"/>
        <end position="823"/>
    </location>
</feature>
<keyword evidence="24" id="KW-1185">Reference proteome</keyword>
<dbReference type="GO" id="GO:0043490">
    <property type="term" value="P:malate-aspartate shuttle"/>
    <property type="evidence" value="ECO:0007669"/>
    <property type="project" value="TreeGrafter"/>
</dbReference>
<organism evidence="23 24">
    <name type="scientific">Ambispora leptoticha</name>
    <dbReference type="NCBI Taxonomy" id="144679"/>
    <lineage>
        <taxon>Eukaryota</taxon>
        <taxon>Fungi</taxon>
        <taxon>Fungi incertae sedis</taxon>
        <taxon>Mucoromycota</taxon>
        <taxon>Glomeromycotina</taxon>
        <taxon>Glomeromycetes</taxon>
        <taxon>Archaeosporales</taxon>
        <taxon>Ambisporaceae</taxon>
        <taxon>Ambispora</taxon>
    </lineage>
</organism>
<feature type="domain" description="EF-hand" evidence="22">
    <location>
        <begin position="468"/>
        <end position="503"/>
    </location>
</feature>
<comment type="subcellular location">
    <subcellularLocation>
        <location evidence="1">Mitochondrion inner membrane</location>
        <topology evidence="1">Multi-pass membrane protein</topology>
    </subcellularLocation>
</comment>
<evidence type="ECO:0000256" key="1">
    <source>
        <dbReference type="ARBA" id="ARBA00004448"/>
    </source>
</evidence>
<dbReference type="Proteomes" id="UP000789508">
    <property type="component" value="Unassembled WGS sequence"/>
</dbReference>
<evidence type="ECO:0000256" key="14">
    <source>
        <dbReference type="ARBA" id="ARBA00038674"/>
    </source>
</evidence>
<dbReference type="InterPro" id="IPR018108">
    <property type="entry name" value="MCP_transmembrane"/>
</dbReference>
<reference evidence="23" key="1">
    <citation type="submission" date="2021-06" db="EMBL/GenBank/DDBJ databases">
        <authorList>
            <person name="Kallberg Y."/>
            <person name="Tangrot J."/>
            <person name="Rosling A."/>
        </authorList>
    </citation>
    <scope>NUCLEOTIDE SEQUENCE</scope>
    <source>
        <strain evidence="23">FL130A</strain>
    </source>
</reference>
<dbReference type="SUPFAM" id="SSF57850">
    <property type="entry name" value="RING/U-box"/>
    <property type="match status" value="1"/>
</dbReference>
<comment type="subunit">
    <text evidence="14">Homodimer (via N-terminus).</text>
</comment>
<dbReference type="PROSITE" id="PS00518">
    <property type="entry name" value="ZF_RING_1"/>
    <property type="match status" value="1"/>
</dbReference>
<dbReference type="GO" id="GO:0005509">
    <property type="term" value="F:calcium ion binding"/>
    <property type="evidence" value="ECO:0007669"/>
    <property type="project" value="InterPro"/>
</dbReference>
<dbReference type="Pfam" id="PF17121">
    <property type="entry name" value="zf-C3HC4_5"/>
    <property type="match status" value="1"/>
</dbReference>
<evidence type="ECO:0000259" key="22">
    <source>
        <dbReference type="PROSITE" id="PS50222"/>
    </source>
</evidence>
<evidence type="ECO:0000256" key="11">
    <source>
        <dbReference type="ARBA" id="ARBA00022989"/>
    </source>
</evidence>
<evidence type="ECO:0000256" key="10">
    <source>
        <dbReference type="ARBA" id="ARBA00022837"/>
    </source>
</evidence>
<feature type="domain" description="EF-hand" evidence="22">
    <location>
        <begin position="324"/>
        <end position="359"/>
    </location>
</feature>